<dbReference type="AlphaFoldDB" id="A0A8B6X9T4"/>
<evidence type="ECO:0000313" key="4">
    <source>
        <dbReference type="Proteomes" id="UP000675920"/>
    </source>
</evidence>
<evidence type="ECO:0000256" key="1">
    <source>
        <dbReference type="ARBA" id="ARBA00022450"/>
    </source>
</evidence>
<evidence type="ECO:0000313" key="5">
    <source>
        <dbReference type="RefSeq" id="WP_051378782.1"/>
    </source>
</evidence>
<dbReference type="GO" id="GO:0031177">
    <property type="term" value="F:phosphopantetheine binding"/>
    <property type="evidence" value="ECO:0007669"/>
    <property type="project" value="InterPro"/>
</dbReference>
<dbReference type="Gene3D" id="1.10.1200.10">
    <property type="entry name" value="ACP-like"/>
    <property type="match status" value="1"/>
</dbReference>
<organism evidence="4 5">
    <name type="scientific">Derxia gummosa DSM 723</name>
    <dbReference type="NCBI Taxonomy" id="1121388"/>
    <lineage>
        <taxon>Bacteria</taxon>
        <taxon>Pseudomonadati</taxon>
        <taxon>Pseudomonadota</taxon>
        <taxon>Betaproteobacteria</taxon>
        <taxon>Burkholderiales</taxon>
        <taxon>Alcaligenaceae</taxon>
        <taxon>Derxia</taxon>
    </lineage>
</organism>
<reference evidence="5" key="3">
    <citation type="journal article" date="2019" name="Sci. Rep.">
        <title>Modular type I polyketide synthase acyl carrier protein domains share a common N-terminally extended fold.</title>
        <authorList>
            <person name="Moretto L."/>
            <person name="Heylen R."/>
            <person name="Holroyd N."/>
            <person name="Vance S."/>
            <person name="Broadhurst R.W."/>
        </authorList>
    </citation>
    <scope>NUCLEOTIDE SEQUENCE</scope>
</reference>
<dbReference type="InterPro" id="IPR009081">
    <property type="entry name" value="PP-bd_ACP"/>
</dbReference>
<dbReference type="RefSeq" id="WP_051378782.1">
    <property type="nucleotide sequence ID" value="NZ_AXWS01000014.1"/>
</dbReference>
<dbReference type="SMART" id="SM01294">
    <property type="entry name" value="PKS_PP_betabranch"/>
    <property type="match status" value="1"/>
</dbReference>
<dbReference type="PROSITE" id="PS50075">
    <property type="entry name" value="CARRIER"/>
    <property type="match status" value="1"/>
</dbReference>
<protein>
    <submittedName>
        <fullName evidence="5">Acyl carrier protein</fullName>
    </submittedName>
</protein>
<dbReference type="SUPFAM" id="SSF47336">
    <property type="entry name" value="ACP-like"/>
    <property type="match status" value="1"/>
</dbReference>
<feature type="domain" description="Carrier" evidence="3">
    <location>
        <begin position="5"/>
        <end position="79"/>
    </location>
</feature>
<dbReference type="SMART" id="SM00823">
    <property type="entry name" value="PKS_PP"/>
    <property type="match status" value="1"/>
</dbReference>
<dbReference type="InterPro" id="IPR036736">
    <property type="entry name" value="ACP-like_sf"/>
</dbReference>
<dbReference type="Pfam" id="PF00550">
    <property type="entry name" value="PP-binding"/>
    <property type="match status" value="1"/>
</dbReference>
<sequence length="91" mass="9662">MTQQDAIRDKLKHFVARAADTEDDDIDDDANLGDYGVDSGAAVALIGELEEEFGIELSPTLVYEHPTLDSLAEAIGQSVADARADDDTPAA</sequence>
<evidence type="ECO:0000259" key="3">
    <source>
        <dbReference type="PROSITE" id="PS50075"/>
    </source>
</evidence>
<keyword evidence="4" id="KW-1185">Reference proteome</keyword>
<keyword evidence="2" id="KW-0597">Phosphoprotein</keyword>
<proteinExistence type="predicted"/>
<reference evidence="5" key="1">
    <citation type="journal article" date="2010" name="Biochem. J.">
        <title>Current understanding of fatty acid biosynthesis and the acyl carrier protein.</title>
        <authorList>
            <person name="Chan D.I."/>
            <person name="Vogel H.J."/>
        </authorList>
    </citation>
    <scope>NUCLEOTIDE SEQUENCE</scope>
</reference>
<name>A0A8B6X9T4_9BURK</name>
<keyword evidence="1" id="KW-0596">Phosphopantetheine</keyword>
<accession>A0A8B6X9T4</accession>
<evidence type="ECO:0000256" key="2">
    <source>
        <dbReference type="ARBA" id="ARBA00022553"/>
    </source>
</evidence>
<reference evidence="5" key="4">
    <citation type="submission" date="2025-08" db="UniProtKB">
        <authorList>
            <consortium name="RefSeq"/>
        </authorList>
    </citation>
    <scope>IDENTIFICATION</scope>
</reference>
<dbReference type="InterPro" id="IPR020806">
    <property type="entry name" value="PKS_PP-bd"/>
</dbReference>
<dbReference type="Proteomes" id="UP000675920">
    <property type="component" value="Unplaced"/>
</dbReference>
<reference evidence="5" key="2">
    <citation type="journal article" date="2019" name="Biochim Biophys Acta Proteins Proteom">
        <title>A conformational switch from a closed apo- to an open holo-form equips the acyl carrier protein for acyl chain accommodation.</title>
        <authorList>
            <person name="Arya R."/>
            <person name="Sharma B."/>
            <person name="Dhembla C."/>
            <person name="Pal R.K."/>
            <person name="Patel A.K."/>
            <person name="Sundd M."/>
            <person name="Ghosh B."/>
            <person name="Makde R.D."/>
            <person name="Kundu S."/>
        </authorList>
    </citation>
    <scope>NUCLEOTIDE SEQUENCE</scope>
</reference>